<feature type="non-terminal residue" evidence="1">
    <location>
        <position position="91"/>
    </location>
</feature>
<evidence type="ECO:0000313" key="1">
    <source>
        <dbReference type="EMBL" id="GMT13497.1"/>
    </source>
</evidence>
<evidence type="ECO:0000313" key="2">
    <source>
        <dbReference type="Proteomes" id="UP001432322"/>
    </source>
</evidence>
<proteinExistence type="predicted"/>
<accession>A0AAV5V5D1</accession>
<organism evidence="1 2">
    <name type="scientific">Pristionchus fissidentatus</name>
    <dbReference type="NCBI Taxonomy" id="1538716"/>
    <lineage>
        <taxon>Eukaryota</taxon>
        <taxon>Metazoa</taxon>
        <taxon>Ecdysozoa</taxon>
        <taxon>Nematoda</taxon>
        <taxon>Chromadorea</taxon>
        <taxon>Rhabditida</taxon>
        <taxon>Rhabditina</taxon>
        <taxon>Diplogasteromorpha</taxon>
        <taxon>Diplogasteroidea</taxon>
        <taxon>Neodiplogasteridae</taxon>
        <taxon>Pristionchus</taxon>
    </lineage>
</organism>
<name>A0AAV5V5D1_9BILA</name>
<comment type="caution">
    <text evidence="1">The sequence shown here is derived from an EMBL/GenBank/DDBJ whole genome shotgun (WGS) entry which is preliminary data.</text>
</comment>
<gene>
    <name evidence="1" type="ORF">PFISCL1PPCAC_4794</name>
</gene>
<dbReference type="Proteomes" id="UP001432322">
    <property type="component" value="Unassembled WGS sequence"/>
</dbReference>
<keyword evidence="2" id="KW-1185">Reference proteome</keyword>
<dbReference type="AlphaFoldDB" id="A0AAV5V5D1"/>
<protein>
    <submittedName>
        <fullName evidence="1">Uncharacterized protein</fullName>
    </submittedName>
</protein>
<feature type="non-terminal residue" evidence="1">
    <location>
        <position position="1"/>
    </location>
</feature>
<reference evidence="1" key="1">
    <citation type="submission" date="2023-10" db="EMBL/GenBank/DDBJ databases">
        <title>Genome assembly of Pristionchus species.</title>
        <authorList>
            <person name="Yoshida K."/>
            <person name="Sommer R.J."/>
        </authorList>
    </citation>
    <scope>NUCLEOTIDE SEQUENCE</scope>
    <source>
        <strain evidence="1">RS5133</strain>
    </source>
</reference>
<sequence length="91" mass="11256">GWNEYWITTDNLSDFEKKDQLTCSIRKLVRTEQIWQRGIIKFRDYLKNSNMTWNEFTKYRPKEDHSWWDESYEIIPGDGWKQSQLAEYKLQ</sequence>
<dbReference type="EMBL" id="BTSY01000002">
    <property type="protein sequence ID" value="GMT13497.1"/>
    <property type="molecule type" value="Genomic_DNA"/>
</dbReference>